<dbReference type="RefSeq" id="WP_029565979.1">
    <property type="nucleotide sequence ID" value="NZ_CANLZQ010000004.1"/>
</dbReference>
<keyword evidence="2" id="KW-1185">Reference proteome</keyword>
<gene>
    <name evidence="1" type="ORF">GS18_0208895</name>
</gene>
<dbReference type="OrthoDB" id="2941639at2"/>
<dbReference type="AlphaFoldDB" id="A0A084H018"/>
<dbReference type="STRING" id="246786.GS18_0208895"/>
<organism evidence="1 2">
    <name type="scientific">Metabacillus indicus</name>
    <name type="common">Bacillus indicus</name>
    <dbReference type="NCBI Taxonomy" id="246786"/>
    <lineage>
        <taxon>Bacteria</taxon>
        <taxon>Bacillati</taxon>
        <taxon>Bacillota</taxon>
        <taxon>Bacilli</taxon>
        <taxon>Bacillales</taxon>
        <taxon>Bacillaceae</taxon>
        <taxon>Metabacillus</taxon>
    </lineage>
</organism>
<proteinExistence type="predicted"/>
<sequence>MLFKSLEFKLLNGHKVKITDIPVLEEDNQYRFLVQSRLQSFLRKITAKPKPNAVYSFKEYLKRTVKWTDYEAIYQPVTLKHNA</sequence>
<accession>A0A084H018</accession>
<evidence type="ECO:0008006" key="3">
    <source>
        <dbReference type="Google" id="ProtNLM"/>
    </source>
</evidence>
<dbReference type="InterPro" id="IPR019687">
    <property type="entry name" value="DUF2535"/>
</dbReference>
<evidence type="ECO:0000313" key="1">
    <source>
        <dbReference type="EMBL" id="KEZ52930.1"/>
    </source>
</evidence>
<dbReference type="Pfam" id="PF10751">
    <property type="entry name" value="DUF2535"/>
    <property type="match status" value="1"/>
</dbReference>
<evidence type="ECO:0000313" key="2">
    <source>
        <dbReference type="Proteomes" id="UP000028549"/>
    </source>
</evidence>
<dbReference type="EMBL" id="JNVC02000004">
    <property type="protein sequence ID" value="KEZ52930.1"/>
    <property type="molecule type" value="Genomic_DNA"/>
</dbReference>
<dbReference type="Proteomes" id="UP000028549">
    <property type="component" value="Unassembled WGS sequence"/>
</dbReference>
<protein>
    <recommendedName>
        <fullName evidence="3">DUF2535 domain-containing protein</fullName>
    </recommendedName>
</protein>
<comment type="caution">
    <text evidence="1">The sequence shown here is derived from an EMBL/GenBank/DDBJ whole genome shotgun (WGS) entry which is preliminary data.</text>
</comment>
<name>A0A084H018_METID</name>
<reference evidence="1 2" key="1">
    <citation type="journal article" date="2005" name="Int. J. Syst. Evol. Microbiol.">
        <title>Bacillus cibi sp. nov., isolated from jeotgal, a traditional Korean fermented seafood.</title>
        <authorList>
            <person name="Yoon J.H."/>
            <person name="Lee C.H."/>
            <person name="Oh T.K."/>
        </authorList>
    </citation>
    <scope>NUCLEOTIDE SEQUENCE [LARGE SCALE GENOMIC DNA]</scope>
    <source>
        <strain evidence="1 2">DSM 16189</strain>
    </source>
</reference>